<keyword evidence="3" id="KW-0675">Receptor</keyword>
<accession>A0A0K2V4G5</accession>
<dbReference type="EMBL" id="HACA01028067">
    <property type="protein sequence ID" value="CDW45428.1"/>
    <property type="molecule type" value="Transcribed_RNA"/>
</dbReference>
<organism evidence="3">
    <name type="scientific">Lepeophtheirus salmonis</name>
    <name type="common">Salmon louse</name>
    <name type="synonym">Caligus salmonis</name>
    <dbReference type="NCBI Taxonomy" id="72036"/>
    <lineage>
        <taxon>Eukaryota</taxon>
        <taxon>Metazoa</taxon>
        <taxon>Ecdysozoa</taxon>
        <taxon>Arthropoda</taxon>
        <taxon>Crustacea</taxon>
        <taxon>Multicrustacea</taxon>
        <taxon>Hexanauplia</taxon>
        <taxon>Copepoda</taxon>
        <taxon>Siphonostomatoida</taxon>
        <taxon>Caligidae</taxon>
        <taxon>Lepeophtheirus</taxon>
    </lineage>
</organism>
<evidence type="ECO:0000313" key="3">
    <source>
        <dbReference type="EMBL" id="CDW45428.1"/>
    </source>
</evidence>
<feature type="compositionally biased region" description="Polar residues" evidence="1">
    <location>
        <begin position="149"/>
        <end position="160"/>
    </location>
</feature>
<dbReference type="OrthoDB" id="5980076at2759"/>
<sequence length="206" mass="24024">QRKISTNNFWNLQARSPIKSIFTLVSIVGFFLIISLPDAVRTLECLISGSSSQIGHTISYWASNLGYFSHPFLYGLLNRSIRKELYKIFNIHQTGSTGLRVRKRHVTTLPKIPERRISMPVFSLSYNQSNEKIGVPPYLVHWRKNKVEMTNSSDPSSNNRRTSEPINFESYQRLRKRRLTTEYLLKEKERRTLEKNPMIIITPPIQ</sequence>
<evidence type="ECO:0000256" key="2">
    <source>
        <dbReference type="SAM" id="Phobius"/>
    </source>
</evidence>
<protein>
    <submittedName>
        <fullName evidence="3">Putative Gprotein coupled receptorlike [Melopsittacus undulatus]</fullName>
    </submittedName>
</protein>
<name>A0A0K2V4G5_LEPSM</name>
<proteinExistence type="predicted"/>
<dbReference type="SUPFAM" id="SSF81321">
    <property type="entry name" value="Family A G protein-coupled receptor-like"/>
    <property type="match status" value="1"/>
</dbReference>
<keyword evidence="2" id="KW-0472">Membrane</keyword>
<feature type="transmembrane region" description="Helical" evidence="2">
    <location>
        <begin position="60"/>
        <end position="77"/>
    </location>
</feature>
<evidence type="ECO:0000256" key="1">
    <source>
        <dbReference type="SAM" id="MobiDB-lite"/>
    </source>
</evidence>
<feature type="non-terminal residue" evidence="3">
    <location>
        <position position="1"/>
    </location>
</feature>
<feature type="region of interest" description="Disordered" evidence="1">
    <location>
        <begin position="149"/>
        <end position="168"/>
    </location>
</feature>
<keyword evidence="2" id="KW-1133">Transmembrane helix</keyword>
<feature type="transmembrane region" description="Helical" evidence="2">
    <location>
        <begin position="21"/>
        <end position="40"/>
    </location>
</feature>
<keyword evidence="2" id="KW-0812">Transmembrane</keyword>
<dbReference type="Gene3D" id="1.20.1070.10">
    <property type="entry name" value="Rhodopsin 7-helix transmembrane proteins"/>
    <property type="match status" value="1"/>
</dbReference>
<reference evidence="3" key="1">
    <citation type="submission" date="2014-05" db="EMBL/GenBank/DDBJ databases">
        <authorList>
            <person name="Chronopoulou M."/>
        </authorList>
    </citation>
    <scope>NUCLEOTIDE SEQUENCE</scope>
    <source>
        <tissue evidence="3">Whole organism</tissue>
    </source>
</reference>
<dbReference type="AlphaFoldDB" id="A0A0K2V4G5"/>